<proteinExistence type="predicted"/>
<sequence length="157" mass="16274">MISSSHPNRSFAKAAAAMIAMLAVSGCGAAANEASPSETKTTAVSSPTEAEGVSGKPTVHTFSSPDSAGPAGALTGQLVEVDGCLLVVTRADELVLPIFREESNPEWRNEQLTFDGTTFPAGAMLTLGGGELPSTDIDRQESCGDVTSWHTFMVLED</sequence>
<dbReference type="RefSeq" id="WP_343882445.1">
    <property type="nucleotide sequence ID" value="NZ_BAAAIJ010000066.1"/>
</dbReference>
<comment type="caution">
    <text evidence="3">The sequence shown here is derived from an EMBL/GenBank/DDBJ whole genome shotgun (WGS) entry which is preliminary data.</text>
</comment>
<evidence type="ECO:0008006" key="5">
    <source>
        <dbReference type="Google" id="ProtNLM"/>
    </source>
</evidence>
<keyword evidence="4" id="KW-1185">Reference proteome</keyword>
<feature type="compositionally biased region" description="Polar residues" evidence="1">
    <location>
        <begin position="34"/>
        <end position="48"/>
    </location>
</feature>
<accession>A0ABW4Q9D2</accession>
<feature type="chain" id="PRO_5045536772" description="Lipoprotein" evidence="2">
    <location>
        <begin position="30"/>
        <end position="157"/>
    </location>
</feature>
<protein>
    <recommendedName>
        <fullName evidence="5">Lipoprotein</fullName>
    </recommendedName>
</protein>
<organism evidence="3 4">
    <name type="scientific">Arthrobacter flavus</name>
    <dbReference type="NCBI Taxonomy" id="95172"/>
    <lineage>
        <taxon>Bacteria</taxon>
        <taxon>Bacillati</taxon>
        <taxon>Actinomycetota</taxon>
        <taxon>Actinomycetes</taxon>
        <taxon>Micrococcales</taxon>
        <taxon>Micrococcaceae</taxon>
        <taxon>Arthrobacter</taxon>
    </lineage>
</organism>
<evidence type="ECO:0000313" key="4">
    <source>
        <dbReference type="Proteomes" id="UP001597307"/>
    </source>
</evidence>
<dbReference type="Proteomes" id="UP001597307">
    <property type="component" value="Unassembled WGS sequence"/>
</dbReference>
<keyword evidence="2" id="KW-0732">Signal</keyword>
<evidence type="ECO:0000313" key="3">
    <source>
        <dbReference type="EMBL" id="MFD1847304.1"/>
    </source>
</evidence>
<name>A0ABW4Q9D2_9MICC</name>
<reference evidence="4" key="1">
    <citation type="journal article" date="2019" name="Int. J. Syst. Evol. Microbiol.">
        <title>The Global Catalogue of Microorganisms (GCM) 10K type strain sequencing project: providing services to taxonomists for standard genome sequencing and annotation.</title>
        <authorList>
            <consortium name="The Broad Institute Genomics Platform"/>
            <consortium name="The Broad Institute Genome Sequencing Center for Infectious Disease"/>
            <person name="Wu L."/>
            <person name="Ma J."/>
        </authorList>
    </citation>
    <scope>NUCLEOTIDE SEQUENCE [LARGE SCALE GENOMIC DNA]</scope>
    <source>
        <strain evidence="4">JCM 11496</strain>
    </source>
</reference>
<evidence type="ECO:0000256" key="2">
    <source>
        <dbReference type="SAM" id="SignalP"/>
    </source>
</evidence>
<dbReference type="EMBL" id="JBHUGA010000051">
    <property type="protein sequence ID" value="MFD1847304.1"/>
    <property type="molecule type" value="Genomic_DNA"/>
</dbReference>
<evidence type="ECO:0000256" key="1">
    <source>
        <dbReference type="SAM" id="MobiDB-lite"/>
    </source>
</evidence>
<feature type="region of interest" description="Disordered" evidence="1">
    <location>
        <begin position="32"/>
        <end position="70"/>
    </location>
</feature>
<gene>
    <name evidence="3" type="ORF">ACFSFX_11945</name>
</gene>
<feature type="signal peptide" evidence="2">
    <location>
        <begin position="1"/>
        <end position="29"/>
    </location>
</feature>